<evidence type="ECO:0000256" key="1">
    <source>
        <dbReference type="SAM" id="MobiDB-lite"/>
    </source>
</evidence>
<dbReference type="Proteomes" id="UP001085076">
    <property type="component" value="Miscellaneous, Linkage group lg04"/>
</dbReference>
<dbReference type="AlphaFoldDB" id="A0A9D5CMX4"/>
<accession>A0A9D5CMX4</accession>
<feature type="region of interest" description="Disordered" evidence="1">
    <location>
        <begin position="64"/>
        <end position="103"/>
    </location>
</feature>
<evidence type="ECO:0000259" key="2">
    <source>
        <dbReference type="PROSITE" id="PS51297"/>
    </source>
</evidence>
<protein>
    <recommendedName>
        <fullName evidence="2">K-box domain-containing protein</fullName>
    </recommendedName>
</protein>
<evidence type="ECO:0000313" key="4">
    <source>
        <dbReference type="Proteomes" id="UP001085076"/>
    </source>
</evidence>
<sequence length="103" mass="11792">MRGEELQELTLEELQHLERTLDVGLSRVIERKEQQIMERLNGLEQKGMQLLETNKKLREKVEELAEKQAVTDHPENVFNEDAHSSESGSLDCDDTSDTSLKLG</sequence>
<dbReference type="PROSITE" id="PS51297">
    <property type="entry name" value="K_BOX"/>
    <property type="match status" value="1"/>
</dbReference>
<gene>
    <name evidence="3" type="ORF">J5N97_017939</name>
</gene>
<keyword evidence="4" id="KW-1185">Reference proteome</keyword>
<dbReference type="GO" id="GO:0005634">
    <property type="term" value="C:nucleus"/>
    <property type="evidence" value="ECO:0007669"/>
    <property type="project" value="InterPro"/>
</dbReference>
<reference evidence="3" key="1">
    <citation type="submission" date="2021-03" db="EMBL/GenBank/DDBJ databases">
        <authorList>
            <person name="Li Z."/>
            <person name="Yang C."/>
        </authorList>
    </citation>
    <scope>NUCLEOTIDE SEQUENCE</scope>
    <source>
        <strain evidence="3">Dzin_1.0</strain>
        <tissue evidence="3">Leaf</tissue>
    </source>
</reference>
<dbReference type="GO" id="GO:0003700">
    <property type="term" value="F:DNA-binding transcription factor activity"/>
    <property type="evidence" value="ECO:0007669"/>
    <property type="project" value="InterPro"/>
</dbReference>
<comment type="caution">
    <text evidence="3">The sequence shown here is derived from an EMBL/GenBank/DDBJ whole genome shotgun (WGS) entry which is preliminary data.</text>
</comment>
<proteinExistence type="predicted"/>
<reference evidence="3" key="2">
    <citation type="journal article" date="2022" name="Hortic Res">
        <title>The genome of Dioscorea zingiberensis sheds light on the biosynthesis, origin and evolution of the medicinally important diosgenin saponins.</title>
        <authorList>
            <person name="Li Y."/>
            <person name="Tan C."/>
            <person name="Li Z."/>
            <person name="Guo J."/>
            <person name="Li S."/>
            <person name="Chen X."/>
            <person name="Wang C."/>
            <person name="Dai X."/>
            <person name="Yang H."/>
            <person name="Song W."/>
            <person name="Hou L."/>
            <person name="Xu J."/>
            <person name="Tong Z."/>
            <person name="Xu A."/>
            <person name="Yuan X."/>
            <person name="Wang W."/>
            <person name="Yang Q."/>
            <person name="Chen L."/>
            <person name="Sun Z."/>
            <person name="Wang K."/>
            <person name="Pan B."/>
            <person name="Chen J."/>
            <person name="Bao Y."/>
            <person name="Liu F."/>
            <person name="Qi X."/>
            <person name="Gang D.R."/>
            <person name="Wen J."/>
            <person name="Li J."/>
        </authorList>
    </citation>
    <scope>NUCLEOTIDE SEQUENCE</scope>
    <source>
        <strain evidence="3">Dzin_1.0</strain>
    </source>
</reference>
<dbReference type="OrthoDB" id="1898716at2759"/>
<feature type="domain" description="K-box" evidence="2">
    <location>
        <begin position="1"/>
        <end position="67"/>
    </location>
</feature>
<feature type="compositionally biased region" description="Basic and acidic residues" evidence="1">
    <location>
        <begin position="64"/>
        <end position="84"/>
    </location>
</feature>
<name>A0A9D5CMX4_9LILI</name>
<dbReference type="InterPro" id="IPR002487">
    <property type="entry name" value="TF_Kbox"/>
</dbReference>
<dbReference type="EMBL" id="JAGGNH010000004">
    <property type="protein sequence ID" value="KAJ0975974.1"/>
    <property type="molecule type" value="Genomic_DNA"/>
</dbReference>
<evidence type="ECO:0000313" key="3">
    <source>
        <dbReference type="EMBL" id="KAJ0975974.1"/>
    </source>
</evidence>
<organism evidence="3 4">
    <name type="scientific">Dioscorea zingiberensis</name>
    <dbReference type="NCBI Taxonomy" id="325984"/>
    <lineage>
        <taxon>Eukaryota</taxon>
        <taxon>Viridiplantae</taxon>
        <taxon>Streptophyta</taxon>
        <taxon>Embryophyta</taxon>
        <taxon>Tracheophyta</taxon>
        <taxon>Spermatophyta</taxon>
        <taxon>Magnoliopsida</taxon>
        <taxon>Liliopsida</taxon>
        <taxon>Dioscoreales</taxon>
        <taxon>Dioscoreaceae</taxon>
        <taxon>Dioscorea</taxon>
    </lineage>
</organism>
<dbReference type="Pfam" id="PF01486">
    <property type="entry name" value="K-box"/>
    <property type="match status" value="1"/>
</dbReference>